<gene>
    <name evidence="2" type="ORF">Tci_057301</name>
</gene>
<dbReference type="PANTHER" id="PTHR11439:SF495">
    <property type="entry name" value="REVERSE TRANSCRIPTASE, RNA-DEPENDENT DNA POLYMERASE-RELATED"/>
    <property type="match status" value="1"/>
</dbReference>
<dbReference type="GO" id="GO:0003676">
    <property type="term" value="F:nucleic acid binding"/>
    <property type="evidence" value="ECO:0007669"/>
    <property type="project" value="InterPro"/>
</dbReference>
<dbReference type="InterPro" id="IPR036397">
    <property type="entry name" value="RNaseH_sf"/>
</dbReference>
<feature type="compositionally biased region" description="Basic and acidic residues" evidence="1">
    <location>
        <begin position="1260"/>
        <end position="1279"/>
    </location>
</feature>
<feature type="compositionally biased region" description="Polar residues" evidence="1">
    <location>
        <begin position="1166"/>
        <end position="1186"/>
    </location>
</feature>
<feature type="region of interest" description="Disordered" evidence="1">
    <location>
        <begin position="1260"/>
        <end position="1288"/>
    </location>
</feature>
<dbReference type="EMBL" id="BKCJ010009085">
    <property type="protein sequence ID" value="GEU85323.1"/>
    <property type="molecule type" value="Genomic_DNA"/>
</dbReference>
<organism evidence="2">
    <name type="scientific">Tanacetum cinerariifolium</name>
    <name type="common">Dalmatian daisy</name>
    <name type="synonym">Chrysanthemum cinerariifolium</name>
    <dbReference type="NCBI Taxonomy" id="118510"/>
    <lineage>
        <taxon>Eukaryota</taxon>
        <taxon>Viridiplantae</taxon>
        <taxon>Streptophyta</taxon>
        <taxon>Embryophyta</taxon>
        <taxon>Tracheophyta</taxon>
        <taxon>Spermatophyta</taxon>
        <taxon>Magnoliopsida</taxon>
        <taxon>eudicotyledons</taxon>
        <taxon>Gunneridae</taxon>
        <taxon>Pentapetalae</taxon>
        <taxon>asterids</taxon>
        <taxon>campanulids</taxon>
        <taxon>Asterales</taxon>
        <taxon>Asteraceae</taxon>
        <taxon>Asteroideae</taxon>
        <taxon>Anthemideae</taxon>
        <taxon>Anthemidinae</taxon>
        <taxon>Tanacetum</taxon>
    </lineage>
</organism>
<dbReference type="PANTHER" id="PTHR11439">
    <property type="entry name" value="GAG-POL-RELATED RETROTRANSPOSON"/>
    <property type="match status" value="1"/>
</dbReference>
<dbReference type="InterPro" id="IPR012337">
    <property type="entry name" value="RNaseH-like_sf"/>
</dbReference>
<reference evidence="2" key="1">
    <citation type="journal article" date="2019" name="Sci. Rep.">
        <title>Draft genome of Tanacetum cinerariifolium, the natural source of mosquito coil.</title>
        <authorList>
            <person name="Yamashiro T."/>
            <person name="Shiraishi A."/>
            <person name="Satake H."/>
            <person name="Nakayama K."/>
        </authorList>
    </citation>
    <scope>NUCLEOTIDE SEQUENCE</scope>
</reference>
<proteinExistence type="predicted"/>
<feature type="region of interest" description="Disordered" evidence="1">
    <location>
        <begin position="761"/>
        <end position="787"/>
    </location>
</feature>
<feature type="compositionally biased region" description="Basic and acidic residues" evidence="1">
    <location>
        <begin position="709"/>
        <end position="724"/>
    </location>
</feature>
<accession>A0A6L2NGJ0</accession>
<feature type="region of interest" description="Disordered" evidence="1">
    <location>
        <begin position="709"/>
        <end position="739"/>
    </location>
</feature>
<evidence type="ECO:0000313" key="2">
    <source>
        <dbReference type="EMBL" id="GEU85323.1"/>
    </source>
</evidence>
<protein>
    <recommendedName>
        <fullName evidence="3">Reverse transcriptase Ty1/copia-type domain-containing protein</fullName>
    </recommendedName>
</protein>
<evidence type="ECO:0000256" key="1">
    <source>
        <dbReference type="SAM" id="MobiDB-lite"/>
    </source>
</evidence>
<feature type="region of interest" description="Disordered" evidence="1">
    <location>
        <begin position="1166"/>
        <end position="1190"/>
    </location>
</feature>
<feature type="region of interest" description="Disordered" evidence="1">
    <location>
        <begin position="1368"/>
        <end position="1396"/>
    </location>
</feature>
<sequence>MGYEHFNTNLITKDIEESSTKNLIPIPNECIVVLENGSQSTEPVNDNSSIFTTISNPLSHVEFNSDESTSNHDTEKSDYLDEFYGPFIPIHILEEERTRREHADYINRMEKLFTINSCPHNSTNDNTHVKSFSSFPIPNQENEPRQEEIDVVSVTNDVLPPSDGDSDEEVDAVNLRVDNFIQNSEHEYSESEDSEFDNPLLPLPPPEPPDKEFDFKKEISVVRNVIVKFECIDARMKFDVFNDKNDVLSNFIFVIFAKEFSLLSAESEDTIFDPASILTSGVFVSISLVTEVSVAEVPISSGSIPTASSHAAEVPTVSIPPAIVVPTASLIFTTAAVATPYTRRKGKKKMVESDTPKKKKLQEQMDVEMARQLEKEMARDAQRMNEQIAMDAEIARIHAEEELQIMIDGLDRNNETVAKYLQEYHQFAVDLPIKRRIEFINDLVKYQEHYAKVLKYQTQQRKPLSRKQQKEFYMSVLKSHAGWKARHFKGMTLKEIKEKFDPVWKQIEDFIPIGSNEEGERFKRKWLRLEQDSAKKVKTSEEVLEEDLKNMTQLVPVEEVYVEALQLWALVKETLNIRQATSDKEKELWVELKRLFEPNVEDQLWTHTQTLMHDPVEWRLYDSCGVHHILSRDQEIFMDLDEFCGMKGIKREYSNAKTLQQNEVAERKNRTLIEAVRTMLADSLLRKEVYDQHYIVLPLWSSIFSTYKSSDEKPADDKPKDDTGSKTIEAPVNKDDQAYKDKLNKLMSQEKEASDALDALRKDNPGNVASTSGTFSAGGPSSPHPDAFIPANTLLHVDQDDSQILDLEDTAKLQKADFNNMESSTIVNLIPTHKVHIDHPKDQILGDPKSAVQTRGMAKKNSRAHALVSYIHKQRRTNHKDYENCLFVCFLLQMEPKKVSQALDVESWVEAMQEEFLGTIDKTFLSKKDKDDIMLVQVYVDDIIFGSTKKSLCDEFEALRHKRFQMSSIEELTFFLGLQVKQSEEGIFISQTSRPDIMFAVCACSRFYVTPKFSHLQDVKGIFRYLKGQPKLGLWYPRDSHFDFEAYSDSDYARANLDRKSTTGEYVATAHCCGQTEENAEFHQIVDFLSTCLINYALTVSPTIYASYIEQFWNAAISKTVNSVKQMHVIVDGKAVVILESSVRSDLLFNDEDALLKSEDNNNIDKTQSTAMSIDPISQENGSGHTVGSEEDMMEQETDLTDFVPPTPYNLPLSGGHTPGSDEDLVIKRLQKKVKRLEKKQTERTLGMKLFKIGTSKKKTLDKENVSRQEKDESNRTEELSLSDKGSGETKVFDYTTAAEKDVNAAEPFSTDGDAVNAASVIPDVSVAGPSVSAVGPFISTTEDIFEDEMTTIDDILMAIRSTRPRTTSVVTHDVKEEPRRATPPPTVQSQDKGKGKMVEFEPISKNPIKASIDADALLAEKLQQEEREQFTLDEQARMLVDLIAERKSFFAAQRAEHIRNKSPTKAQLRNKMVTYLKHMGKYAHNQLKSKRFEEIQMLYERE</sequence>
<comment type="caution">
    <text evidence="2">The sequence shown here is derived from an EMBL/GenBank/DDBJ whole genome shotgun (WGS) entry which is preliminary data.</text>
</comment>
<evidence type="ECO:0008006" key="3">
    <source>
        <dbReference type="Google" id="ProtNLM"/>
    </source>
</evidence>
<dbReference type="Gene3D" id="3.30.420.10">
    <property type="entry name" value="Ribonuclease H-like superfamily/Ribonuclease H"/>
    <property type="match status" value="1"/>
</dbReference>
<name>A0A6L2NGJ0_TANCI</name>
<dbReference type="SUPFAM" id="SSF53098">
    <property type="entry name" value="Ribonuclease H-like"/>
    <property type="match status" value="1"/>
</dbReference>